<dbReference type="Gene3D" id="3.30.20.10">
    <property type="entry name" value="Endochitinase, domain 2"/>
    <property type="match status" value="1"/>
</dbReference>
<dbReference type="CDD" id="cd00325">
    <property type="entry name" value="chitinase_GH19"/>
    <property type="match status" value="1"/>
</dbReference>
<keyword evidence="4" id="KW-1133">Transmembrane helix</keyword>
<protein>
    <submittedName>
        <fullName evidence="6">Chitinase</fullName>
    </submittedName>
</protein>
<evidence type="ECO:0000313" key="6">
    <source>
        <dbReference type="EMBL" id="RFU82616.1"/>
    </source>
</evidence>
<dbReference type="EMBL" id="QUAK01000234">
    <property type="protein sequence ID" value="RFU82616.1"/>
    <property type="molecule type" value="Genomic_DNA"/>
</dbReference>
<dbReference type="GO" id="GO:0006032">
    <property type="term" value="P:chitin catabolic process"/>
    <property type="evidence" value="ECO:0007669"/>
    <property type="project" value="InterPro"/>
</dbReference>
<evidence type="ECO:0000259" key="5">
    <source>
        <dbReference type="Pfam" id="PF00182"/>
    </source>
</evidence>
<dbReference type="GO" id="GO:0004568">
    <property type="term" value="F:chitinase activity"/>
    <property type="evidence" value="ECO:0007669"/>
    <property type="project" value="InterPro"/>
</dbReference>
<feature type="compositionally biased region" description="Low complexity" evidence="3">
    <location>
        <begin position="20"/>
        <end position="39"/>
    </location>
</feature>
<dbReference type="PANTHER" id="PTHR22595">
    <property type="entry name" value="CHITINASE-RELATED"/>
    <property type="match status" value="1"/>
</dbReference>
<keyword evidence="4" id="KW-0812">Transmembrane</keyword>
<dbReference type="Proteomes" id="UP000263094">
    <property type="component" value="Unassembled WGS sequence"/>
</dbReference>
<dbReference type="Pfam" id="PF00182">
    <property type="entry name" value="Glyco_hydro_19"/>
    <property type="match status" value="1"/>
</dbReference>
<evidence type="ECO:0000256" key="4">
    <source>
        <dbReference type="SAM" id="Phobius"/>
    </source>
</evidence>
<dbReference type="FunFam" id="3.30.20.10:FF:000001">
    <property type="entry name" value="Endochitinase (Chitinase)"/>
    <property type="match status" value="1"/>
</dbReference>
<dbReference type="AlphaFoldDB" id="A0A372LVD1"/>
<gene>
    <name evidence="6" type="ORF">DY218_31725</name>
</gene>
<proteinExistence type="predicted"/>
<dbReference type="PANTHER" id="PTHR22595:SF79">
    <property type="entry name" value="CHITINASE 12"/>
    <property type="match status" value="1"/>
</dbReference>
<sequence>MAAGLAPRPRGGRGAGRFGGAAVRGSRAQGLSARASSGPSPGGRRDALTCSAQWYGPIRSRSEVPVPATPQSRPRTGRFTARLAALAVVFGLAFAVLPSGATAAPEHRPARFPVSERQFERMFPERDAFFTYDGLVAAAAEFPAFARTGGTVTRRQEAAAFLAQVSHETGGLRYVVAQDESTYPIFCDDTQPYGCPAGNDAYYGRGAIMLSWNFNYQAAGDALGLDLLNNPWLVEQDPEVAWLTALWYWNTQTGQSTMTGHQAMVRKAGFGETIRALNGPECDGGSPEQVAHRVDLYRQFTRLLHTPPGRALSC</sequence>
<feature type="domain" description="Glycoside hydrolase family 19 catalytic" evidence="5">
    <location>
        <begin position="127"/>
        <end position="314"/>
    </location>
</feature>
<keyword evidence="2" id="KW-1015">Disulfide bond</keyword>
<keyword evidence="1" id="KW-0611">Plant defense</keyword>
<organism evidence="6 7">
    <name type="scientific">Streptomyces triticagri</name>
    <dbReference type="NCBI Taxonomy" id="2293568"/>
    <lineage>
        <taxon>Bacteria</taxon>
        <taxon>Bacillati</taxon>
        <taxon>Actinomycetota</taxon>
        <taxon>Actinomycetes</taxon>
        <taxon>Kitasatosporales</taxon>
        <taxon>Streptomycetaceae</taxon>
        <taxon>Streptomyces</taxon>
    </lineage>
</organism>
<feature type="region of interest" description="Disordered" evidence="3">
    <location>
        <begin position="1"/>
        <end position="48"/>
    </location>
</feature>
<evidence type="ECO:0000256" key="2">
    <source>
        <dbReference type="ARBA" id="ARBA00023157"/>
    </source>
</evidence>
<dbReference type="Gene3D" id="1.10.530.10">
    <property type="match status" value="1"/>
</dbReference>
<comment type="caution">
    <text evidence="6">The sequence shown here is derived from an EMBL/GenBank/DDBJ whole genome shotgun (WGS) entry which is preliminary data.</text>
</comment>
<dbReference type="InterPro" id="IPR023346">
    <property type="entry name" value="Lysozyme-like_dom_sf"/>
</dbReference>
<evidence type="ECO:0000256" key="3">
    <source>
        <dbReference type="SAM" id="MobiDB-lite"/>
    </source>
</evidence>
<feature type="transmembrane region" description="Helical" evidence="4">
    <location>
        <begin position="83"/>
        <end position="101"/>
    </location>
</feature>
<dbReference type="GO" id="GO:0006952">
    <property type="term" value="P:defense response"/>
    <property type="evidence" value="ECO:0007669"/>
    <property type="project" value="UniProtKB-KW"/>
</dbReference>
<dbReference type="GO" id="GO:0016998">
    <property type="term" value="P:cell wall macromolecule catabolic process"/>
    <property type="evidence" value="ECO:0007669"/>
    <property type="project" value="InterPro"/>
</dbReference>
<accession>A0A372LVD1</accession>
<dbReference type="SUPFAM" id="SSF53955">
    <property type="entry name" value="Lysozyme-like"/>
    <property type="match status" value="1"/>
</dbReference>
<evidence type="ECO:0000256" key="1">
    <source>
        <dbReference type="ARBA" id="ARBA00022821"/>
    </source>
</evidence>
<dbReference type="InterPro" id="IPR000726">
    <property type="entry name" value="Glyco_hydro_19_cat"/>
</dbReference>
<evidence type="ECO:0000313" key="7">
    <source>
        <dbReference type="Proteomes" id="UP000263094"/>
    </source>
</evidence>
<keyword evidence="7" id="KW-1185">Reference proteome</keyword>
<name>A0A372LVD1_9ACTN</name>
<dbReference type="OrthoDB" id="3614862at2"/>
<reference evidence="6 7" key="1">
    <citation type="submission" date="2018-08" db="EMBL/GenBank/DDBJ databases">
        <title>Isolation, diversity and antifungal activity of Actinobacteria from wheat.</title>
        <authorList>
            <person name="Han C."/>
        </authorList>
    </citation>
    <scope>NUCLEOTIDE SEQUENCE [LARGE SCALE GENOMIC DNA]</scope>
    <source>
        <strain evidence="6 7">NEAU-YY421</strain>
    </source>
</reference>
<keyword evidence="4" id="KW-0472">Membrane</keyword>